<reference evidence="2 3" key="1">
    <citation type="submission" date="2020-04" db="EMBL/GenBank/DDBJ databases">
        <title>The first description of lens atrophy caused by putative novel Shewanella sp. that is a new emerging pathogen for cultured rainbow trout?</title>
        <authorList>
            <person name="Saticioglu I.B."/>
            <person name="Duman M."/>
            <person name="Altun S."/>
        </authorList>
    </citation>
    <scope>NUCLEOTIDE SEQUENCE [LARGE SCALE GENOMIC DNA]</scope>
    <source>
        <strain evidence="2 3">S-1</strain>
    </source>
</reference>
<keyword evidence="3" id="KW-1185">Reference proteome</keyword>
<gene>
    <name evidence="2" type="ORF">HGO26_17165</name>
</gene>
<dbReference type="RefSeq" id="WP_168826721.1">
    <property type="nucleotide sequence ID" value="NZ_JABAEB010000011.1"/>
</dbReference>
<protein>
    <recommendedName>
        <fullName evidence="4">Lipoprotein</fullName>
    </recommendedName>
</protein>
<evidence type="ECO:0000256" key="1">
    <source>
        <dbReference type="SAM" id="SignalP"/>
    </source>
</evidence>
<evidence type="ECO:0000313" key="3">
    <source>
        <dbReference type="Proteomes" id="UP000527352"/>
    </source>
</evidence>
<feature type="chain" id="PRO_5046875927" description="Lipoprotein" evidence="1">
    <location>
        <begin position="19"/>
        <end position="117"/>
    </location>
</feature>
<accession>A0ABX1KTZ9</accession>
<organism evidence="2 3">
    <name type="scientific">Shewanella oncorhynchi</name>
    <dbReference type="NCBI Taxonomy" id="2726434"/>
    <lineage>
        <taxon>Bacteria</taxon>
        <taxon>Pseudomonadati</taxon>
        <taxon>Pseudomonadota</taxon>
        <taxon>Gammaproteobacteria</taxon>
        <taxon>Alteromonadales</taxon>
        <taxon>Shewanellaceae</taxon>
        <taxon>Shewanella</taxon>
    </lineage>
</organism>
<evidence type="ECO:0000313" key="2">
    <source>
        <dbReference type="EMBL" id="NLQ24602.1"/>
    </source>
</evidence>
<dbReference type="Proteomes" id="UP000527352">
    <property type="component" value="Unassembled WGS sequence"/>
</dbReference>
<proteinExistence type="predicted"/>
<dbReference type="EMBL" id="JABAEB010000011">
    <property type="protein sequence ID" value="NLQ24602.1"/>
    <property type="molecule type" value="Genomic_DNA"/>
</dbReference>
<comment type="caution">
    <text evidence="2">The sequence shown here is derived from an EMBL/GenBank/DDBJ whole genome shotgun (WGS) entry which is preliminary data.</text>
</comment>
<feature type="signal peptide" evidence="1">
    <location>
        <begin position="1"/>
        <end position="18"/>
    </location>
</feature>
<evidence type="ECO:0008006" key="4">
    <source>
        <dbReference type="Google" id="ProtNLM"/>
    </source>
</evidence>
<name>A0ABX1KTZ9_9GAMM</name>
<keyword evidence="1" id="KW-0732">Signal</keyword>
<sequence length="117" mass="13063">MKYLFVLCLCMFAGHACAAWVNTTGKITSIVNYAHRDTILVALSDNGMAVSQCSDRTTFAVGDKYTPERRARMYAMLLAAQASERSITISYNDVGNCEPWDSNPDVFRLITRLTLKN</sequence>